<dbReference type="InterPro" id="IPR010721">
    <property type="entry name" value="UstE-like"/>
</dbReference>
<sequence>MVYSSYLDVGVLRDTLLPNLGFQLSLAVPTYLLGRSQNFFAAKDFLWSSGQVASAWYAAIGRHVLALPGIAGGGRGGGDVSFSTAVKAITRPGWLLLAGATLWGGRLLFRVIQQALNRGKDDPRYDDVKKDPQGWNKAFFTVYVPEAITQALITLPFTAPFRTSLPVIVPPSPTAKSYLQFAAVGLFTTGFVLELLADYQLAQHQEQKKMGMLREGVWSIVRHPNYLGDILVHSSFPLLLYANNLFNPYTLLGPITNWFFLRHFSGDKENEANQATRYQRENPAKKAEFDQYRKEKNAVWPAVNELVTNRWSWIVLGAGALGAVVERITASLF</sequence>
<protein>
    <recommendedName>
        <fullName evidence="3">DUF1295-domain-containing protein</fullName>
    </recommendedName>
</protein>
<dbReference type="Pfam" id="PF06966">
    <property type="entry name" value="DUF1295"/>
    <property type="match status" value="1"/>
</dbReference>
<comment type="caution">
    <text evidence="1">The sequence shown here is derived from an EMBL/GenBank/DDBJ whole genome shotgun (WGS) entry which is preliminary data.</text>
</comment>
<accession>A0AAW0YV82</accession>
<proteinExistence type="predicted"/>
<dbReference type="PANTHER" id="PTHR32251">
    <property type="entry name" value="3-OXO-5-ALPHA-STEROID 4-DEHYDROGENASE"/>
    <property type="match status" value="1"/>
</dbReference>
<reference evidence="1 2" key="1">
    <citation type="journal article" date="2024" name="bioRxiv">
        <title>Comparative genomics of Cryptococcus and Kwoniella reveals pathogenesis evolution and contrasting karyotype dynamics via intercentromeric recombination or chromosome fusion.</title>
        <authorList>
            <person name="Coelho M.A."/>
            <person name="David-Palma M."/>
            <person name="Shea T."/>
            <person name="Bowers K."/>
            <person name="McGinley-Smith S."/>
            <person name="Mohammad A.W."/>
            <person name="Gnirke A."/>
            <person name="Yurkov A.M."/>
            <person name="Nowrousian M."/>
            <person name="Sun S."/>
            <person name="Cuomo C.A."/>
            <person name="Heitman J."/>
        </authorList>
    </citation>
    <scope>NUCLEOTIDE SEQUENCE [LARGE SCALE GENOMIC DNA]</scope>
    <source>
        <strain evidence="1 2">CBS 13917</strain>
    </source>
</reference>
<keyword evidence="2" id="KW-1185">Reference proteome</keyword>
<evidence type="ECO:0008006" key="3">
    <source>
        <dbReference type="Google" id="ProtNLM"/>
    </source>
</evidence>
<organism evidence="1 2">
    <name type="scientific">Kwoniella newhampshirensis</name>
    <dbReference type="NCBI Taxonomy" id="1651941"/>
    <lineage>
        <taxon>Eukaryota</taxon>
        <taxon>Fungi</taxon>
        <taxon>Dikarya</taxon>
        <taxon>Basidiomycota</taxon>
        <taxon>Agaricomycotina</taxon>
        <taxon>Tremellomycetes</taxon>
        <taxon>Tremellales</taxon>
        <taxon>Cryptococcaceae</taxon>
        <taxon>Kwoniella</taxon>
    </lineage>
</organism>
<dbReference type="GeneID" id="92182877"/>
<dbReference type="Proteomes" id="UP001388673">
    <property type="component" value="Unassembled WGS sequence"/>
</dbReference>
<dbReference type="AlphaFoldDB" id="A0AAW0YV82"/>
<name>A0AAW0YV82_9TREE</name>
<dbReference type="Gene3D" id="1.20.120.1630">
    <property type="match status" value="1"/>
</dbReference>
<dbReference type="RefSeq" id="XP_066800483.1">
    <property type="nucleotide sequence ID" value="XM_066948710.1"/>
</dbReference>
<gene>
    <name evidence="1" type="ORF">IAR55_005619</name>
</gene>
<dbReference type="PANTHER" id="PTHR32251:SF15">
    <property type="entry name" value="3-OXO-5-ALPHA-STEROID 4-DEHYDROGENASE (DUF1295)"/>
    <property type="match status" value="1"/>
</dbReference>
<dbReference type="GO" id="GO:0016020">
    <property type="term" value="C:membrane"/>
    <property type="evidence" value="ECO:0007669"/>
    <property type="project" value="TreeGrafter"/>
</dbReference>
<dbReference type="PROSITE" id="PS50244">
    <property type="entry name" value="S5A_REDUCTASE"/>
    <property type="match status" value="1"/>
</dbReference>
<dbReference type="KEGG" id="kne:92182877"/>
<dbReference type="EMBL" id="JBCAWK010000011">
    <property type="protein sequence ID" value="KAK8846533.1"/>
    <property type="molecule type" value="Genomic_DNA"/>
</dbReference>
<evidence type="ECO:0000313" key="2">
    <source>
        <dbReference type="Proteomes" id="UP001388673"/>
    </source>
</evidence>
<evidence type="ECO:0000313" key="1">
    <source>
        <dbReference type="EMBL" id="KAK8846533.1"/>
    </source>
</evidence>